<sequence length="484" mass="55177">MFLSVTEYPPCHLAQSSPETWDAQFEALFRQKAIITTAKGFFDGTIVEERFNFSSTRHQSNLEEYAGLKKTLCGLQYRVSAEAVTCLSSRDLRNKWLSASVSVREKHVLIGIAGACAISPNLNKARLSCAKELRVAYLSNTGETLLDLLDDIAPYDLSEMPSEPQYINNEEWDHVQNVHQDFKDDVERVAMGLILVLRAKLITHALQFIIRSFLGMALPVVPVLKKSHTQGKKQPLVTEKYSKEAHLQAYGKEKYDEMLAESNAAYRERKANKVGACDHCNKMAKTREVFKMCSACGKIGREVLYCSKECQVANWKREHKPICGKPLDFEKAAKLATMVPKLNKTPLFPPPEPGFKRPLELLRQMELLSDHPTCEYAVYRSVYENNENIGIMTYPHPDAKKIFRHYREKAMTTGDLLSVALICEYILWDFELRGSQDFAREKVIEQLSREYRLTVEGLSQQLEILDEMRATHPNRRPFIISGGT</sequence>
<dbReference type="HOGENOM" id="CLU_041170_0_0_1"/>
<evidence type="ECO:0000313" key="6">
    <source>
        <dbReference type="EMBL" id="KDR67811.1"/>
    </source>
</evidence>
<evidence type="ECO:0000256" key="2">
    <source>
        <dbReference type="ARBA" id="ARBA00022771"/>
    </source>
</evidence>
<evidence type="ECO:0000259" key="5">
    <source>
        <dbReference type="PROSITE" id="PS50865"/>
    </source>
</evidence>
<dbReference type="AlphaFoldDB" id="A0A067SAC4"/>
<keyword evidence="2 4" id="KW-0863">Zinc-finger</keyword>
<evidence type="ECO:0000256" key="3">
    <source>
        <dbReference type="ARBA" id="ARBA00022833"/>
    </source>
</evidence>
<dbReference type="SUPFAM" id="SSF144232">
    <property type="entry name" value="HIT/MYND zinc finger-like"/>
    <property type="match status" value="1"/>
</dbReference>
<reference evidence="7" key="1">
    <citation type="journal article" date="2014" name="Proc. Natl. Acad. Sci. U.S.A.">
        <title>Extensive sampling of basidiomycete genomes demonstrates inadequacy of the white-rot/brown-rot paradigm for wood decay fungi.</title>
        <authorList>
            <person name="Riley R."/>
            <person name="Salamov A.A."/>
            <person name="Brown D.W."/>
            <person name="Nagy L.G."/>
            <person name="Floudas D."/>
            <person name="Held B.W."/>
            <person name="Levasseur A."/>
            <person name="Lombard V."/>
            <person name="Morin E."/>
            <person name="Otillar R."/>
            <person name="Lindquist E.A."/>
            <person name="Sun H."/>
            <person name="LaButti K.M."/>
            <person name="Schmutz J."/>
            <person name="Jabbour D."/>
            <person name="Luo H."/>
            <person name="Baker S.E."/>
            <person name="Pisabarro A.G."/>
            <person name="Walton J.D."/>
            <person name="Blanchette R.A."/>
            <person name="Henrissat B."/>
            <person name="Martin F."/>
            <person name="Cullen D."/>
            <person name="Hibbett D.S."/>
            <person name="Grigoriev I.V."/>
        </authorList>
    </citation>
    <scope>NUCLEOTIDE SEQUENCE [LARGE SCALE GENOMIC DNA]</scope>
    <source>
        <strain evidence="7">CBS 339.88</strain>
    </source>
</reference>
<name>A0A067SAC4_GALM3</name>
<dbReference type="PROSITE" id="PS50865">
    <property type="entry name" value="ZF_MYND_2"/>
    <property type="match status" value="1"/>
</dbReference>
<dbReference type="GO" id="GO:0008270">
    <property type="term" value="F:zinc ion binding"/>
    <property type="evidence" value="ECO:0007669"/>
    <property type="project" value="UniProtKB-KW"/>
</dbReference>
<evidence type="ECO:0000256" key="4">
    <source>
        <dbReference type="PROSITE-ProRule" id="PRU00134"/>
    </source>
</evidence>
<proteinExistence type="predicted"/>
<gene>
    <name evidence="6" type="ORF">GALMADRAFT_146824</name>
</gene>
<dbReference type="Gene3D" id="6.10.140.2220">
    <property type="match status" value="1"/>
</dbReference>
<dbReference type="Proteomes" id="UP000027222">
    <property type="component" value="Unassembled WGS sequence"/>
</dbReference>
<dbReference type="EMBL" id="KL142412">
    <property type="protein sequence ID" value="KDR67811.1"/>
    <property type="molecule type" value="Genomic_DNA"/>
</dbReference>
<dbReference type="InterPro" id="IPR002893">
    <property type="entry name" value="Znf_MYND"/>
</dbReference>
<dbReference type="OrthoDB" id="3020010at2759"/>
<protein>
    <recommendedName>
        <fullName evidence="5">MYND-type domain-containing protein</fullName>
    </recommendedName>
</protein>
<feature type="domain" description="MYND-type" evidence="5">
    <location>
        <begin position="277"/>
        <end position="323"/>
    </location>
</feature>
<dbReference type="Pfam" id="PF01753">
    <property type="entry name" value="zf-MYND"/>
    <property type="match status" value="1"/>
</dbReference>
<organism evidence="6 7">
    <name type="scientific">Galerina marginata (strain CBS 339.88)</name>
    <dbReference type="NCBI Taxonomy" id="685588"/>
    <lineage>
        <taxon>Eukaryota</taxon>
        <taxon>Fungi</taxon>
        <taxon>Dikarya</taxon>
        <taxon>Basidiomycota</taxon>
        <taxon>Agaricomycotina</taxon>
        <taxon>Agaricomycetes</taxon>
        <taxon>Agaricomycetidae</taxon>
        <taxon>Agaricales</taxon>
        <taxon>Agaricineae</taxon>
        <taxon>Strophariaceae</taxon>
        <taxon>Galerina</taxon>
    </lineage>
</organism>
<keyword evidence="1" id="KW-0479">Metal-binding</keyword>
<accession>A0A067SAC4</accession>
<keyword evidence="3" id="KW-0862">Zinc</keyword>
<evidence type="ECO:0000313" key="7">
    <source>
        <dbReference type="Proteomes" id="UP000027222"/>
    </source>
</evidence>
<keyword evidence="7" id="KW-1185">Reference proteome</keyword>
<evidence type="ECO:0000256" key="1">
    <source>
        <dbReference type="ARBA" id="ARBA00022723"/>
    </source>
</evidence>